<evidence type="ECO:0000313" key="3">
    <source>
        <dbReference type="Proteomes" id="UP000094025"/>
    </source>
</evidence>
<dbReference type="Pfam" id="PF00903">
    <property type="entry name" value="Glyoxalase"/>
    <property type="match status" value="1"/>
</dbReference>
<dbReference type="PANTHER" id="PTHR21366">
    <property type="entry name" value="GLYOXALASE FAMILY PROTEIN"/>
    <property type="match status" value="1"/>
</dbReference>
<comment type="caution">
    <text evidence="2">The sequence shown here is derived from an EMBL/GenBank/DDBJ whole genome shotgun (WGS) entry which is preliminary data.</text>
</comment>
<evidence type="ECO:0000313" key="2">
    <source>
        <dbReference type="EMBL" id="OAP41284.1"/>
    </source>
</evidence>
<dbReference type="Gene3D" id="3.10.180.10">
    <property type="entry name" value="2,3-Dihydroxybiphenyl 1,2-Dioxygenase, domain 1"/>
    <property type="match status" value="1"/>
</dbReference>
<dbReference type="InterPro" id="IPR037523">
    <property type="entry name" value="VOC_core"/>
</dbReference>
<dbReference type="STRING" id="1472378.AU381_05260"/>
<dbReference type="InterPro" id="IPR029068">
    <property type="entry name" value="Glyas_Bleomycin-R_OHBP_Dase"/>
</dbReference>
<sequence>MTPALEGILETALYAEDLDAAEAFYGNLLGLTRITRVANRHVFFRCGDGVLLIFNAAETVKPPTAGALPVPPHGTQGKGHMCFRVGAQALDAWKGKLEAAGVAIEADIRWPNGARSFYFRDPAGNSLECAEPGLWAID</sequence>
<dbReference type="InterPro" id="IPR050383">
    <property type="entry name" value="GlyoxalaseI/FosfomycinResist"/>
</dbReference>
<accession>A0A178Y1Q7</accession>
<dbReference type="InterPro" id="IPR004360">
    <property type="entry name" value="Glyas_Fos-R_dOase_dom"/>
</dbReference>
<dbReference type="Proteomes" id="UP000094025">
    <property type="component" value="Unassembled WGS sequence"/>
</dbReference>
<dbReference type="EMBL" id="LPUX01000053">
    <property type="protein sequence ID" value="OAP41284.1"/>
    <property type="molecule type" value="Genomic_DNA"/>
</dbReference>
<name>A0A178Y1Q7_9HYPH</name>
<dbReference type="PROSITE" id="PS51819">
    <property type="entry name" value="VOC"/>
    <property type="match status" value="1"/>
</dbReference>
<keyword evidence="3" id="KW-1185">Reference proteome</keyword>
<reference evidence="2 3" key="1">
    <citation type="journal article" date="2016" name="Int. J. Syst. Evol. Microbiol.">
        <title>Ensifer glycinis sp. nov., an novel rhizobial species associated with Glycine spp.</title>
        <authorList>
            <person name="Yan H."/>
            <person name="Yan J."/>
            <person name="Sui X.H."/>
            <person name="Wang E.T."/>
            <person name="Chen W.X."/>
            <person name="Zhang X.X."/>
            <person name="Chen W.F."/>
        </authorList>
    </citation>
    <scope>NUCLEOTIDE SEQUENCE [LARGE SCALE GENOMIC DNA]</scope>
    <source>
        <strain evidence="2 3">CCBAU 23380</strain>
    </source>
</reference>
<organism evidence="2 3">
    <name type="scientific">Sinorhizobium glycinis</name>
    <dbReference type="NCBI Taxonomy" id="1472378"/>
    <lineage>
        <taxon>Bacteria</taxon>
        <taxon>Pseudomonadati</taxon>
        <taxon>Pseudomonadota</taxon>
        <taxon>Alphaproteobacteria</taxon>
        <taxon>Hyphomicrobiales</taxon>
        <taxon>Rhizobiaceae</taxon>
        <taxon>Sinorhizobium/Ensifer group</taxon>
        <taxon>Sinorhizobium</taxon>
    </lineage>
</organism>
<dbReference type="AlphaFoldDB" id="A0A178Y1Q7"/>
<dbReference type="PANTHER" id="PTHR21366:SF22">
    <property type="entry name" value="VOC DOMAIN-CONTAINING PROTEIN"/>
    <property type="match status" value="1"/>
</dbReference>
<gene>
    <name evidence="2" type="ORF">AU381_05260</name>
</gene>
<protein>
    <submittedName>
        <fullName evidence="2">Bleomycin resistance protein</fullName>
    </submittedName>
</protein>
<feature type="domain" description="VOC" evidence="1">
    <location>
        <begin position="7"/>
        <end position="132"/>
    </location>
</feature>
<dbReference type="SUPFAM" id="SSF54593">
    <property type="entry name" value="Glyoxalase/Bleomycin resistance protein/Dihydroxybiphenyl dioxygenase"/>
    <property type="match status" value="1"/>
</dbReference>
<proteinExistence type="predicted"/>
<evidence type="ECO:0000259" key="1">
    <source>
        <dbReference type="PROSITE" id="PS51819"/>
    </source>
</evidence>